<organism evidence="1 2">
    <name type="scientific">Plesiocystis pacifica SIR-1</name>
    <dbReference type="NCBI Taxonomy" id="391625"/>
    <lineage>
        <taxon>Bacteria</taxon>
        <taxon>Pseudomonadati</taxon>
        <taxon>Myxococcota</taxon>
        <taxon>Polyangia</taxon>
        <taxon>Nannocystales</taxon>
        <taxon>Nannocystaceae</taxon>
        <taxon>Plesiocystis</taxon>
    </lineage>
</organism>
<dbReference type="RefSeq" id="WP_006972844.1">
    <property type="nucleotide sequence ID" value="NZ_ABCS01000037.1"/>
</dbReference>
<protein>
    <submittedName>
        <fullName evidence="1">Uncharacterized protein</fullName>
    </submittedName>
</protein>
<dbReference type="EMBL" id="ABCS01000037">
    <property type="protein sequence ID" value="EDM77961.1"/>
    <property type="molecule type" value="Genomic_DNA"/>
</dbReference>
<accession>A6G7Z9</accession>
<gene>
    <name evidence="1" type="ORF">PPSIR1_19169</name>
</gene>
<dbReference type="OrthoDB" id="189103at2"/>
<dbReference type="eggNOG" id="ENOG5032TCG">
    <property type="taxonomic scope" value="Bacteria"/>
</dbReference>
<evidence type="ECO:0000313" key="1">
    <source>
        <dbReference type="EMBL" id="EDM77961.1"/>
    </source>
</evidence>
<dbReference type="STRING" id="391625.PPSIR1_19169"/>
<reference evidence="1 2" key="1">
    <citation type="submission" date="2007-06" db="EMBL/GenBank/DDBJ databases">
        <authorList>
            <person name="Shimkets L."/>
            <person name="Ferriera S."/>
            <person name="Johnson J."/>
            <person name="Kravitz S."/>
            <person name="Beeson K."/>
            <person name="Sutton G."/>
            <person name="Rogers Y.-H."/>
            <person name="Friedman R."/>
            <person name="Frazier M."/>
            <person name="Venter J.C."/>
        </authorList>
    </citation>
    <scope>NUCLEOTIDE SEQUENCE [LARGE SCALE GENOMIC DNA]</scope>
    <source>
        <strain evidence="1 2">SIR-1</strain>
    </source>
</reference>
<comment type="caution">
    <text evidence="1">The sequence shown here is derived from an EMBL/GenBank/DDBJ whole genome shotgun (WGS) entry which is preliminary data.</text>
</comment>
<dbReference type="Proteomes" id="UP000005801">
    <property type="component" value="Unassembled WGS sequence"/>
</dbReference>
<evidence type="ECO:0000313" key="2">
    <source>
        <dbReference type="Proteomes" id="UP000005801"/>
    </source>
</evidence>
<proteinExistence type="predicted"/>
<dbReference type="AlphaFoldDB" id="A6G7Z9"/>
<name>A6G7Z9_9BACT</name>
<sequence>MSRIYAYVGPPEIRRAVADTPAGVEIRAPADLLGWARAQPEWDADTLTATFVVTLAGVLRVAPRRSEHVACAGGQAVLAAGELTLRAEPELAVEGVTNQSTGYCPEPACWSAILPRLEALGVPHPAELTRAFVFRRCPACGERNVVKEGWFVCDLCGADLPAHWNFADSGEAH</sequence>
<keyword evidence="2" id="KW-1185">Reference proteome</keyword>